<proteinExistence type="predicted"/>
<comment type="caution">
    <text evidence="1">The sequence shown here is derived from an EMBL/GenBank/DDBJ whole genome shotgun (WGS) entry which is preliminary data.</text>
</comment>
<protein>
    <submittedName>
        <fullName evidence="1">General secretion pathway protein GspK</fullName>
    </submittedName>
</protein>
<feature type="non-terminal residue" evidence="1">
    <location>
        <position position="21"/>
    </location>
</feature>
<dbReference type="Proteomes" id="UP000288730">
    <property type="component" value="Unassembled WGS sequence"/>
</dbReference>
<evidence type="ECO:0000313" key="2">
    <source>
        <dbReference type="Proteomes" id="UP000288730"/>
    </source>
</evidence>
<organism evidence="1 2">
    <name type="scientific">Escherichia coli</name>
    <dbReference type="NCBI Taxonomy" id="562"/>
    <lineage>
        <taxon>Bacteria</taxon>
        <taxon>Pseudomonadati</taxon>
        <taxon>Pseudomonadota</taxon>
        <taxon>Gammaproteobacteria</taxon>
        <taxon>Enterobacterales</taxon>
        <taxon>Enterobacteriaceae</taxon>
        <taxon>Escherichia</taxon>
    </lineage>
</organism>
<gene>
    <name evidence="1" type="ORF">EPS76_29675</name>
</gene>
<name>A0A444R3K2_ECOLX</name>
<dbReference type="EMBL" id="SCJN01000668">
    <property type="protein sequence ID" value="RXC95437.1"/>
    <property type="molecule type" value="Genomic_DNA"/>
</dbReference>
<accession>A0A444R3K2</accession>
<dbReference type="AlphaFoldDB" id="A0A444R3K2"/>
<reference evidence="1 2" key="1">
    <citation type="submission" date="2019-01" db="EMBL/GenBank/DDBJ databases">
        <title>Genomic analysis of febrile catheter-associated UTI E. coli isolates.</title>
        <authorList>
            <person name="Potter R."/>
            <person name="Zou Z."/>
            <person name="Henderson J."/>
            <person name="Dantas G."/>
        </authorList>
    </citation>
    <scope>NUCLEOTIDE SEQUENCE [LARGE SCALE GENOMIC DNA]</scope>
    <source>
        <strain evidence="1 2">29_CAASB</strain>
    </source>
</reference>
<sequence>MITSPPKRGMALVVVLVLLAV</sequence>
<evidence type="ECO:0000313" key="1">
    <source>
        <dbReference type="EMBL" id="RXC95437.1"/>
    </source>
</evidence>